<keyword evidence="3 4" id="KW-0687">Ribonucleoprotein</keyword>
<name>A0A385GNK2_9APIC</name>
<dbReference type="NCBIfam" id="TIGR01164">
    <property type="entry name" value="rplP_bact"/>
    <property type="match status" value="1"/>
</dbReference>
<dbReference type="Gene3D" id="3.90.1170.10">
    <property type="entry name" value="Ribosomal protein L10e/L16"/>
    <property type="match status" value="1"/>
</dbReference>
<dbReference type="GO" id="GO:0003735">
    <property type="term" value="F:structural constituent of ribosome"/>
    <property type="evidence" value="ECO:0007669"/>
    <property type="project" value="InterPro"/>
</dbReference>
<organism evidence="5">
    <name type="scientific">Babesia duncani</name>
    <dbReference type="NCBI Taxonomy" id="323732"/>
    <lineage>
        <taxon>Eukaryota</taxon>
        <taxon>Sar</taxon>
        <taxon>Alveolata</taxon>
        <taxon>Apicomplexa</taxon>
        <taxon>Aconoidasida</taxon>
        <taxon>Piroplasmida</taxon>
        <taxon>Babesiidae</taxon>
        <taxon>Babesia</taxon>
    </lineage>
</organism>
<comment type="similarity">
    <text evidence="1 4">Belongs to the universal ribosomal protein uL16 family.</text>
</comment>
<dbReference type="PROSITE" id="PS00701">
    <property type="entry name" value="RIBOSOMAL_L16_2"/>
    <property type="match status" value="1"/>
</dbReference>
<dbReference type="InterPro" id="IPR000114">
    <property type="entry name" value="Ribosomal_uL16_bact-type"/>
</dbReference>
<dbReference type="InterPro" id="IPR020798">
    <property type="entry name" value="Ribosomal_uL16_CS"/>
</dbReference>
<reference evidence="5" key="1">
    <citation type="journal article" date="2018" name="Int. J. Parasitol.">
        <title>Insights into the evolution and drug susceptibility of Babesia duncani from the sequence of its mitochondrial and apicoplast genomes.</title>
        <authorList>
            <person name="Virji A.Z."/>
            <person name="Thekkiniath J."/>
            <person name="Ma W."/>
            <person name="Lawres L."/>
            <person name="Knight J."/>
            <person name="Swei A."/>
            <person name="Roch K.L."/>
            <person name="Ben Mamoun C."/>
        </authorList>
    </citation>
    <scope>NUCLEOTIDE SEQUENCE</scope>
    <source>
        <strain evidence="5">WA-1</strain>
    </source>
</reference>
<evidence type="ECO:0000313" key="5">
    <source>
        <dbReference type="EMBL" id="AXX76210.1"/>
    </source>
</evidence>
<dbReference type="GO" id="GO:1990904">
    <property type="term" value="C:ribonucleoprotein complex"/>
    <property type="evidence" value="ECO:0007669"/>
    <property type="project" value="UniProtKB-KW"/>
</dbReference>
<gene>
    <name evidence="5" type="primary">rpl16</name>
</gene>
<accession>A0A385GNK2</accession>
<dbReference type="GO" id="GO:0019843">
    <property type="term" value="F:rRNA binding"/>
    <property type="evidence" value="ECO:0007669"/>
    <property type="project" value="InterPro"/>
</dbReference>
<dbReference type="GO" id="GO:0006412">
    <property type="term" value="P:translation"/>
    <property type="evidence" value="ECO:0007669"/>
    <property type="project" value="InterPro"/>
</dbReference>
<dbReference type="PANTHER" id="PTHR12220:SF13">
    <property type="entry name" value="LARGE RIBOSOMAL SUBUNIT PROTEIN UL16M"/>
    <property type="match status" value="1"/>
</dbReference>
<dbReference type="InterPro" id="IPR016180">
    <property type="entry name" value="Ribosomal_uL16_dom"/>
</dbReference>
<dbReference type="SUPFAM" id="SSF54686">
    <property type="entry name" value="Ribosomal protein L16p/L10e"/>
    <property type="match status" value="1"/>
</dbReference>
<dbReference type="PANTHER" id="PTHR12220">
    <property type="entry name" value="50S/60S RIBOSOMAL PROTEIN L16"/>
    <property type="match status" value="1"/>
</dbReference>
<dbReference type="Pfam" id="PF00252">
    <property type="entry name" value="Ribosomal_L16"/>
    <property type="match status" value="1"/>
</dbReference>
<dbReference type="AlphaFoldDB" id="A0A385GNK2"/>
<dbReference type="EMBL" id="MH107388">
    <property type="protein sequence ID" value="AXX76210.1"/>
    <property type="molecule type" value="Genomic_DNA"/>
</dbReference>
<sequence length="136" mass="15989">MNQLLCPKNIKLYNNHNYKFKHIHRNNILHYGDWGIIATNEGILTPNQIEASRCSLSKYIKNIGKVWIKIFPTHAVTKRIKDSRMGSGKGRFLKWVYVVRPGDIIFEATFLSLKFMLKIFKSIRNKLPIKIKLIYK</sequence>
<proteinExistence type="inferred from homology"/>
<dbReference type="CDD" id="cd01433">
    <property type="entry name" value="Ribosomal_L16_L10e"/>
    <property type="match status" value="1"/>
</dbReference>
<evidence type="ECO:0000256" key="4">
    <source>
        <dbReference type="RuleBase" id="RU004413"/>
    </source>
</evidence>
<dbReference type="InterPro" id="IPR036920">
    <property type="entry name" value="Ribosomal_uL16_sf"/>
</dbReference>
<protein>
    <submittedName>
        <fullName evidence="5">Ribosomal protein L16</fullName>
    </submittedName>
</protein>
<dbReference type="GO" id="GO:0005840">
    <property type="term" value="C:ribosome"/>
    <property type="evidence" value="ECO:0007669"/>
    <property type="project" value="UniProtKB-KW"/>
</dbReference>
<evidence type="ECO:0000256" key="1">
    <source>
        <dbReference type="ARBA" id="ARBA00008931"/>
    </source>
</evidence>
<evidence type="ECO:0000256" key="2">
    <source>
        <dbReference type="ARBA" id="ARBA00022980"/>
    </source>
</evidence>
<keyword evidence="2 4" id="KW-0689">Ribosomal protein</keyword>
<evidence type="ECO:0000256" key="3">
    <source>
        <dbReference type="ARBA" id="ARBA00023274"/>
    </source>
</evidence>
<dbReference type="PRINTS" id="PR00060">
    <property type="entry name" value="RIBOSOMALL16"/>
</dbReference>
<dbReference type="InterPro" id="IPR047873">
    <property type="entry name" value="Ribosomal_uL16"/>
</dbReference>